<protein>
    <submittedName>
        <fullName evidence="1">YpiF family protein</fullName>
    </submittedName>
</protein>
<comment type="caution">
    <text evidence="1">The sequence shown here is derived from an EMBL/GenBank/DDBJ whole genome shotgun (WGS) entry which is preliminary data.</text>
</comment>
<dbReference type="AlphaFoldDB" id="A0A942TPC8"/>
<gene>
    <name evidence="1" type="ORF">KHA93_07520</name>
</gene>
<reference evidence="1 2" key="1">
    <citation type="submission" date="2021-05" db="EMBL/GenBank/DDBJ databases">
        <title>Novel Bacillus species.</title>
        <authorList>
            <person name="Liu G."/>
        </authorList>
    </citation>
    <scope>NUCLEOTIDE SEQUENCE [LARGE SCALE GENOMIC DNA]</scope>
    <source>
        <strain evidence="1 2">FJAT-49732</strain>
    </source>
</reference>
<dbReference type="Proteomes" id="UP000682713">
    <property type="component" value="Unassembled WGS sequence"/>
</dbReference>
<name>A0A942TPC8_9BACI</name>
<dbReference type="EMBL" id="JAGYPJ010000001">
    <property type="protein sequence ID" value="MBS4199499.1"/>
    <property type="molecule type" value="Genomic_DNA"/>
</dbReference>
<evidence type="ECO:0000313" key="1">
    <source>
        <dbReference type="EMBL" id="MBS4199499.1"/>
    </source>
</evidence>
<evidence type="ECO:0000313" key="2">
    <source>
        <dbReference type="Proteomes" id="UP000682713"/>
    </source>
</evidence>
<dbReference type="InterPro" id="IPR019615">
    <property type="entry name" value="DUF2487"/>
</dbReference>
<dbReference type="Pfam" id="PF10673">
    <property type="entry name" value="DUF2487"/>
    <property type="match status" value="1"/>
</dbReference>
<sequence length="153" mass="17876">MNWNTKDINIFMTEREYIDTAVIPLVPVVLGDGIKRAAEQGEFIQLLSLHLERQFKGRTLILPSFSYMKEPNENIEALESWTMHAKEAGFSYVFYLTSDPRWQSIQDECKGTLIHIPSIPFEHMDEQHKHTVMENQLKTLIEKIVQAWQGRND</sequence>
<proteinExistence type="predicted"/>
<organism evidence="1 2">
    <name type="scientific">Lederbergia citrisecunda</name>
    <dbReference type="NCBI Taxonomy" id="2833583"/>
    <lineage>
        <taxon>Bacteria</taxon>
        <taxon>Bacillati</taxon>
        <taxon>Bacillota</taxon>
        <taxon>Bacilli</taxon>
        <taxon>Bacillales</taxon>
        <taxon>Bacillaceae</taxon>
        <taxon>Lederbergia</taxon>
    </lineage>
</organism>
<dbReference type="RefSeq" id="WP_213110175.1">
    <property type="nucleotide sequence ID" value="NZ_JAGYPJ010000001.1"/>
</dbReference>
<keyword evidence="2" id="KW-1185">Reference proteome</keyword>
<accession>A0A942TPC8</accession>